<dbReference type="GO" id="GO:0016491">
    <property type="term" value="F:oxidoreductase activity"/>
    <property type="evidence" value="ECO:0007669"/>
    <property type="project" value="InterPro"/>
</dbReference>
<sequence length="771" mass="83238">MRAPRTSSGPCVRLENVSRRQFLRSTAAVAAFALAAEIFGLEPGFAYETGGGQMPHGIVNDPHVFVSIDPSGIVSITAHRSEMGTGIRTSLPMVVADELEADWSKVRIVQALADEPRYGNQDTDGSRSMRHFFQPMRQVGAAMRQMLEQAAATQWGVPLSEVQATNHEVIHRPTSRKLAYGELAKAAMDLPTPPVESLKFKPDNAFRYIGHGNVPIYDLFDITVGKAQYGYDVRLPGMKYAVIARPPVVGGRIKSFDATDALKVPGVEKVLELKVSWAPPAAFSPLGGIAVVATNTWAAIKGREALKLDWEDGENGGYDSAAYRQQMAEAASRPGRVERNQGDFDKAAAAASKVISAEYYVPHLAQASMEPLVATATIRDGAAEVWAPLQYPFGAREAFAKLLELPIEKVKVNVTLLGGGFGRKCQSDFAQEAVLLSKALDGAPVKLAWTREDDLHHGFYHTVTYSRLDAGLDSSGKVIAWRHRSVAPTLFANFKPDPKREQAIELGLGLADIALDVPNVRVETGEAAALTRIGWFRSVNNIPHAFAVQSFIAELAQALGRDPKDFLLEMIGPPRKLELEKLGVTDPLWNYGDPYSTYPIDTGRLANVVSLAASRANWGRSLPKGSGLGIAAHRSFLSYVATVVEVGVDSQGKLIIPRVETAIDCGFAVNPERIRSQIEGAAVMGLSNFIGEISFKNGRAEQSNFDNYPVARIDNAPINVRVHIVPNGSDVPAGGVGEPGVPPFLPALCNAIFAATGKRIRSLPAGDQIRV</sequence>
<comment type="caution">
    <text evidence="2">The sequence shown here is derived from an EMBL/GenBank/DDBJ whole genome shotgun (WGS) entry which is preliminary data.</text>
</comment>
<dbReference type="InterPro" id="IPR008274">
    <property type="entry name" value="AldOxase/xan_DH_MoCoBD1"/>
</dbReference>
<dbReference type="Pfam" id="PF02738">
    <property type="entry name" value="MoCoBD_1"/>
    <property type="match status" value="1"/>
</dbReference>
<dbReference type="EMBL" id="VSSR01000016">
    <property type="protein sequence ID" value="TYL85863.1"/>
    <property type="molecule type" value="Genomic_DNA"/>
</dbReference>
<dbReference type="InterPro" id="IPR000674">
    <property type="entry name" value="Ald_Oxase/Xan_DH_a/b"/>
</dbReference>
<dbReference type="InterPro" id="IPR037165">
    <property type="entry name" value="AldOxase/xan_DH_Mopterin-bd_sf"/>
</dbReference>
<keyword evidence="3" id="KW-1185">Reference proteome</keyword>
<dbReference type="Gene3D" id="3.90.1170.50">
    <property type="entry name" value="Aldehyde oxidase/xanthine dehydrogenase, a/b hammerhead"/>
    <property type="match status" value="1"/>
</dbReference>
<dbReference type="PROSITE" id="PS51318">
    <property type="entry name" value="TAT"/>
    <property type="match status" value="1"/>
</dbReference>
<reference evidence="2 3" key="1">
    <citation type="submission" date="2019-08" db="EMBL/GenBank/DDBJ databases">
        <title>Bradyrhizobium hipponensis sp. nov., a rhizobium isolated from a Lupinus angustifolius root nodule in Tunisia.</title>
        <authorList>
            <person name="Off K."/>
            <person name="Rejili M."/>
            <person name="Mars M."/>
            <person name="Brachmann A."/>
            <person name="Marin M."/>
        </authorList>
    </citation>
    <scope>NUCLEOTIDE SEQUENCE [LARGE SCALE GENOMIC DNA]</scope>
    <source>
        <strain evidence="2 3">CTAW11</strain>
    </source>
</reference>
<dbReference type="Proteomes" id="UP000324853">
    <property type="component" value="Unassembled WGS sequence"/>
</dbReference>
<dbReference type="InterPro" id="IPR046867">
    <property type="entry name" value="AldOxase/xan_DH_MoCoBD2"/>
</dbReference>
<dbReference type="SUPFAM" id="SSF56003">
    <property type="entry name" value="Molybdenum cofactor-binding domain"/>
    <property type="match status" value="2"/>
</dbReference>
<protein>
    <submittedName>
        <fullName evidence="2">Xanthine dehydrogenase family protein molybdopterin-binding subunit</fullName>
    </submittedName>
</protein>
<gene>
    <name evidence="2" type="ORF">FXB38_10005</name>
</gene>
<dbReference type="PANTHER" id="PTHR47495:SF3">
    <property type="entry name" value="BLR6219 PROTEIN"/>
    <property type="match status" value="1"/>
</dbReference>
<dbReference type="OrthoDB" id="9767994at2"/>
<dbReference type="InterPro" id="IPR006311">
    <property type="entry name" value="TAT_signal"/>
</dbReference>
<proteinExistence type="predicted"/>
<evidence type="ECO:0000259" key="1">
    <source>
        <dbReference type="SMART" id="SM01008"/>
    </source>
</evidence>
<organism evidence="2 3">
    <name type="scientific">Bradyrhizobium cytisi</name>
    <dbReference type="NCBI Taxonomy" id="515489"/>
    <lineage>
        <taxon>Bacteria</taxon>
        <taxon>Pseudomonadati</taxon>
        <taxon>Pseudomonadota</taxon>
        <taxon>Alphaproteobacteria</taxon>
        <taxon>Hyphomicrobiales</taxon>
        <taxon>Nitrobacteraceae</taxon>
        <taxon>Bradyrhizobium</taxon>
    </lineage>
</organism>
<dbReference type="Pfam" id="PF20256">
    <property type="entry name" value="MoCoBD_2"/>
    <property type="match status" value="2"/>
</dbReference>
<evidence type="ECO:0000313" key="2">
    <source>
        <dbReference type="EMBL" id="TYL85863.1"/>
    </source>
</evidence>
<dbReference type="InterPro" id="IPR052516">
    <property type="entry name" value="N-heterocyclic_Hydroxylase"/>
</dbReference>
<dbReference type="InterPro" id="IPR012368">
    <property type="entry name" value="OxRdtase_Mopterin-bd_su_IorB"/>
</dbReference>
<accession>A0A5S4WW73</accession>
<evidence type="ECO:0000313" key="3">
    <source>
        <dbReference type="Proteomes" id="UP000324853"/>
    </source>
</evidence>
<dbReference type="PANTHER" id="PTHR47495">
    <property type="entry name" value="ALDEHYDE DEHYDROGENASE"/>
    <property type="match status" value="1"/>
</dbReference>
<dbReference type="RefSeq" id="WP_148750695.1">
    <property type="nucleotide sequence ID" value="NZ_VSSR01000016.1"/>
</dbReference>
<dbReference type="Gene3D" id="3.30.365.10">
    <property type="entry name" value="Aldehyde oxidase/xanthine dehydrogenase, molybdopterin binding domain"/>
    <property type="match status" value="4"/>
</dbReference>
<dbReference type="AlphaFoldDB" id="A0A5S4WW73"/>
<dbReference type="SMART" id="SM01008">
    <property type="entry name" value="Ald_Xan_dh_C"/>
    <property type="match status" value="1"/>
</dbReference>
<feature type="domain" description="Aldehyde oxidase/xanthine dehydrogenase a/b hammerhead" evidence="1">
    <location>
        <begin position="224"/>
        <end position="314"/>
    </location>
</feature>
<name>A0A5S4WW73_9BRAD</name>
<dbReference type="PIRSF" id="PIRSF036389">
    <property type="entry name" value="IOR_B"/>
    <property type="match status" value="1"/>
</dbReference>